<evidence type="ECO:0000313" key="5">
    <source>
        <dbReference type="EMBL" id="KIK92895.1"/>
    </source>
</evidence>
<evidence type="ECO:0000259" key="4">
    <source>
        <dbReference type="SMART" id="SM00906"/>
    </source>
</evidence>
<dbReference type="EMBL" id="KN825232">
    <property type="protein sequence ID" value="KIK92895.1"/>
    <property type="molecule type" value="Genomic_DNA"/>
</dbReference>
<evidence type="ECO:0000256" key="1">
    <source>
        <dbReference type="ARBA" id="ARBA00004123"/>
    </source>
</evidence>
<dbReference type="GO" id="GO:0006351">
    <property type="term" value="P:DNA-templated transcription"/>
    <property type="evidence" value="ECO:0007669"/>
    <property type="project" value="InterPro"/>
</dbReference>
<dbReference type="HOGENOM" id="CLU_007340_1_0_1"/>
<keyword evidence="2" id="KW-0539">Nucleus</keyword>
<dbReference type="STRING" id="930991.A0A0D0E5U2"/>
<keyword evidence="6" id="KW-1185">Reference proteome</keyword>
<dbReference type="GO" id="GO:0008270">
    <property type="term" value="F:zinc ion binding"/>
    <property type="evidence" value="ECO:0007669"/>
    <property type="project" value="InterPro"/>
</dbReference>
<dbReference type="AlphaFoldDB" id="A0A0D0E5U2"/>
<dbReference type="GO" id="GO:0005634">
    <property type="term" value="C:nucleus"/>
    <property type="evidence" value="ECO:0007669"/>
    <property type="project" value="UniProtKB-SubCell"/>
</dbReference>
<reference evidence="5 6" key="1">
    <citation type="submission" date="2014-04" db="EMBL/GenBank/DDBJ databases">
        <authorList>
            <consortium name="DOE Joint Genome Institute"/>
            <person name="Kuo A."/>
            <person name="Kohler A."/>
            <person name="Jargeat P."/>
            <person name="Nagy L.G."/>
            <person name="Floudas D."/>
            <person name="Copeland A."/>
            <person name="Barry K.W."/>
            <person name="Cichocki N."/>
            <person name="Veneault-Fourrey C."/>
            <person name="LaButti K."/>
            <person name="Lindquist E.A."/>
            <person name="Lipzen A."/>
            <person name="Lundell T."/>
            <person name="Morin E."/>
            <person name="Murat C."/>
            <person name="Sun H."/>
            <person name="Tunlid A."/>
            <person name="Henrissat B."/>
            <person name="Grigoriev I.V."/>
            <person name="Hibbett D.S."/>
            <person name="Martin F."/>
            <person name="Nordberg H.P."/>
            <person name="Cantor M.N."/>
            <person name="Hua S.X."/>
        </authorList>
    </citation>
    <scope>NUCLEOTIDE SEQUENCE [LARGE SCALE GENOMIC DNA]</scope>
    <source>
        <strain evidence="5 6">Ve08.2h10</strain>
    </source>
</reference>
<gene>
    <name evidence="5" type="ORF">PAXRUDRAFT_829537</name>
</gene>
<dbReference type="SMART" id="SM00906">
    <property type="entry name" value="Fungal_trans"/>
    <property type="match status" value="1"/>
</dbReference>
<protein>
    <submittedName>
        <fullName evidence="5">Unplaced genomic scaffold scaffold_410, whole genome shotgun sequence</fullName>
    </submittedName>
</protein>
<feature type="domain" description="Xylanolytic transcriptional activator regulatory" evidence="4">
    <location>
        <begin position="294"/>
        <end position="367"/>
    </location>
</feature>
<name>A0A0D0E5U2_9AGAM</name>
<comment type="subcellular location">
    <subcellularLocation>
        <location evidence="1">Nucleus</location>
    </subcellularLocation>
</comment>
<dbReference type="InParanoid" id="A0A0D0E5U2"/>
<evidence type="ECO:0000256" key="2">
    <source>
        <dbReference type="ARBA" id="ARBA00023242"/>
    </source>
</evidence>
<keyword evidence="3" id="KW-0175">Coiled coil</keyword>
<organism evidence="5 6">
    <name type="scientific">Paxillus rubicundulus Ve08.2h10</name>
    <dbReference type="NCBI Taxonomy" id="930991"/>
    <lineage>
        <taxon>Eukaryota</taxon>
        <taxon>Fungi</taxon>
        <taxon>Dikarya</taxon>
        <taxon>Basidiomycota</taxon>
        <taxon>Agaricomycotina</taxon>
        <taxon>Agaricomycetes</taxon>
        <taxon>Agaricomycetidae</taxon>
        <taxon>Boletales</taxon>
        <taxon>Paxilineae</taxon>
        <taxon>Paxillaceae</taxon>
        <taxon>Paxillus</taxon>
    </lineage>
</organism>
<accession>A0A0D0E5U2</accession>
<feature type="coiled-coil region" evidence="3">
    <location>
        <begin position="14"/>
        <end position="41"/>
    </location>
</feature>
<proteinExistence type="predicted"/>
<dbReference type="GO" id="GO:0003677">
    <property type="term" value="F:DNA binding"/>
    <property type="evidence" value="ECO:0007669"/>
    <property type="project" value="InterPro"/>
</dbReference>
<evidence type="ECO:0000256" key="3">
    <source>
        <dbReference type="SAM" id="Coils"/>
    </source>
</evidence>
<sequence>MPPGEGSRFVGAAEDFLRQKLANMEERMRSLEDSLAIVQGSTSGHVHPLLVKRWPSEDTECGPELDQDPIMVSDFNKYGLIDALDSLQLDEDEQFNSPQFLGPRGSSESLLLRAKAILSESPLPSIDSPETDTSHLPSEINTFVKAFPLTPSGISAAPVQEMIESHLPSLQRATSLSETFLKSLSWMFDIVSRQQVLGVLIPSVYKHTGGQTAEPRTCGPHDLALLLILLAIGALVDPSLPAYNSEAQHYHRLARAALCLRPIFVERSIVTVKTLHLMSIYNGMCGIERNLENSYTLLSLAAQVALQIGFHKDPSTWGFTGREAYERRTYLWNLLAGSLWQSLVTGHPPAITPSFLDCRVPTENEEVTYQSGEVPSGFGAWYFRYTIECLAPVVEITQAARPSRYDTVLELDRKIREFSIPRVEGAGPDHAERISWQMQSFARSHYRELTLLFLHRGFFAQALTDFPWDPLRSPFRHSFLTTYQCATVILDATGNQFAEQPVLCARVWRIWSFAFSAAIVIGTIAMGRLGVKLEPDPFKQLDHACALFLEAARTSVGAQRALPILLRLRQKAVEALSEVPQHEPVVNLERPGDSPNLLEEAEMYGGRTMLVTGSKTSIRAQTVHSRFPPGAPIASSSKYMQSLPAPVVHPPVAKIIESDQAPGYGATALPLQWESIYGDIQESSHAGPDGASSVHPFHNLPQRGHENVIVQSRWSPFIHTPSAPQMSPP</sequence>
<dbReference type="Proteomes" id="UP000054538">
    <property type="component" value="Unassembled WGS sequence"/>
</dbReference>
<dbReference type="Pfam" id="PF04082">
    <property type="entry name" value="Fungal_trans"/>
    <property type="match status" value="1"/>
</dbReference>
<evidence type="ECO:0000313" key="6">
    <source>
        <dbReference type="Proteomes" id="UP000054538"/>
    </source>
</evidence>
<dbReference type="PANTHER" id="PTHR31001:SF56">
    <property type="entry name" value="ZN(2)-C6 FUNGAL-TYPE DOMAIN-CONTAINING PROTEIN"/>
    <property type="match status" value="1"/>
</dbReference>
<dbReference type="InterPro" id="IPR050613">
    <property type="entry name" value="Sec_Metabolite_Reg"/>
</dbReference>
<dbReference type="PANTHER" id="PTHR31001">
    <property type="entry name" value="UNCHARACTERIZED TRANSCRIPTIONAL REGULATORY PROTEIN"/>
    <property type="match status" value="1"/>
</dbReference>
<dbReference type="OrthoDB" id="424974at2759"/>
<dbReference type="CDD" id="cd12148">
    <property type="entry name" value="fungal_TF_MHR"/>
    <property type="match status" value="1"/>
</dbReference>
<reference evidence="6" key="2">
    <citation type="submission" date="2015-01" db="EMBL/GenBank/DDBJ databases">
        <title>Evolutionary Origins and Diversification of the Mycorrhizal Mutualists.</title>
        <authorList>
            <consortium name="DOE Joint Genome Institute"/>
            <consortium name="Mycorrhizal Genomics Consortium"/>
            <person name="Kohler A."/>
            <person name="Kuo A."/>
            <person name="Nagy L.G."/>
            <person name="Floudas D."/>
            <person name="Copeland A."/>
            <person name="Barry K.W."/>
            <person name="Cichocki N."/>
            <person name="Veneault-Fourrey C."/>
            <person name="LaButti K."/>
            <person name="Lindquist E.A."/>
            <person name="Lipzen A."/>
            <person name="Lundell T."/>
            <person name="Morin E."/>
            <person name="Murat C."/>
            <person name="Riley R."/>
            <person name="Ohm R."/>
            <person name="Sun H."/>
            <person name="Tunlid A."/>
            <person name="Henrissat B."/>
            <person name="Grigoriev I.V."/>
            <person name="Hibbett D.S."/>
            <person name="Martin F."/>
        </authorList>
    </citation>
    <scope>NUCLEOTIDE SEQUENCE [LARGE SCALE GENOMIC DNA]</scope>
    <source>
        <strain evidence="6">Ve08.2h10</strain>
    </source>
</reference>
<dbReference type="InterPro" id="IPR007219">
    <property type="entry name" value="XnlR_reg_dom"/>
</dbReference>